<keyword evidence="2" id="KW-0238">DNA-binding</keyword>
<dbReference type="InterPro" id="IPR001387">
    <property type="entry name" value="Cro/C1-type_HTH"/>
</dbReference>
<dbReference type="CDD" id="cd06529">
    <property type="entry name" value="S24_LexA-like"/>
    <property type="match status" value="1"/>
</dbReference>
<organism evidence="5 6">
    <name type="scientific">Parashewanella curva</name>
    <dbReference type="NCBI Taxonomy" id="2338552"/>
    <lineage>
        <taxon>Bacteria</taxon>
        <taxon>Pseudomonadati</taxon>
        <taxon>Pseudomonadota</taxon>
        <taxon>Gammaproteobacteria</taxon>
        <taxon>Alteromonadales</taxon>
        <taxon>Shewanellaceae</taxon>
        <taxon>Parashewanella</taxon>
    </lineage>
</organism>
<dbReference type="Gene3D" id="1.10.260.40">
    <property type="entry name" value="lambda repressor-like DNA-binding domains"/>
    <property type="match status" value="1"/>
</dbReference>
<keyword evidence="1" id="KW-0805">Transcription regulation</keyword>
<dbReference type="AlphaFoldDB" id="A0A3L8PRQ4"/>
<evidence type="ECO:0000313" key="5">
    <source>
        <dbReference type="EMBL" id="RLV58065.1"/>
    </source>
</evidence>
<dbReference type="SUPFAM" id="SSF51306">
    <property type="entry name" value="LexA/Signal peptidase"/>
    <property type="match status" value="1"/>
</dbReference>
<dbReference type="GO" id="GO:0003677">
    <property type="term" value="F:DNA binding"/>
    <property type="evidence" value="ECO:0007669"/>
    <property type="project" value="UniProtKB-KW"/>
</dbReference>
<dbReference type="PANTHER" id="PTHR40661:SF3">
    <property type="entry name" value="FELS-1 PROPHAGE TRANSCRIPTIONAL REGULATOR"/>
    <property type="match status" value="1"/>
</dbReference>
<keyword evidence="3" id="KW-0804">Transcription</keyword>
<dbReference type="EMBL" id="QZEI01000102">
    <property type="protein sequence ID" value="RLV58065.1"/>
    <property type="molecule type" value="Genomic_DNA"/>
</dbReference>
<dbReference type="InterPro" id="IPR039418">
    <property type="entry name" value="LexA-like"/>
</dbReference>
<proteinExistence type="predicted"/>
<evidence type="ECO:0000256" key="1">
    <source>
        <dbReference type="ARBA" id="ARBA00023015"/>
    </source>
</evidence>
<reference evidence="5 6" key="1">
    <citation type="submission" date="2018-09" db="EMBL/GenBank/DDBJ databases">
        <title>Phylogeny of the Shewanellaceae, and recommendation for two new genera, Pseudoshewanella and Parashewanella.</title>
        <authorList>
            <person name="Wang G."/>
        </authorList>
    </citation>
    <scope>NUCLEOTIDE SEQUENCE [LARGE SCALE GENOMIC DNA]</scope>
    <source>
        <strain evidence="5 6">C51</strain>
    </source>
</reference>
<dbReference type="InterPro" id="IPR036286">
    <property type="entry name" value="LexA/Signal_pep-like_sf"/>
</dbReference>
<evidence type="ECO:0000259" key="4">
    <source>
        <dbReference type="PROSITE" id="PS50943"/>
    </source>
</evidence>
<dbReference type="Proteomes" id="UP000281474">
    <property type="component" value="Unassembled WGS sequence"/>
</dbReference>
<evidence type="ECO:0000256" key="2">
    <source>
        <dbReference type="ARBA" id="ARBA00023125"/>
    </source>
</evidence>
<evidence type="ECO:0000256" key="3">
    <source>
        <dbReference type="ARBA" id="ARBA00023163"/>
    </source>
</evidence>
<dbReference type="Gene3D" id="2.10.109.10">
    <property type="entry name" value="Umud Fragment, subunit A"/>
    <property type="match status" value="1"/>
</dbReference>
<dbReference type="CDD" id="cd00093">
    <property type="entry name" value="HTH_XRE"/>
    <property type="match status" value="1"/>
</dbReference>
<feature type="domain" description="HTH cro/C1-type" evidence="4">
    <location>
        <begin position="19"/>
        <end position="67"/>
    </location>
</feature>
<evidence type="ECO:0000313" key="6">
    <source>
        <dbReference type="Proteomes" id="UP000281474"/>
    </source>
</evidence>
<dbReference type="SMART" id="SM00530">
    <property type="entry name" value="HTH_XRE"/>
    <property type="match status" value="1"/>
</dbReference>
<accession>A0A3L8PRQ4</accession>
<dbReference type="PROSITE" id="PS50943">
    <property type="entry name" value="HTH_CROC1"/>
    <property type="match status" value="1"/>
</dbReference>
<sequence>MMLGLSMNTLAERLDFVMKEAGINQSELASRIGIRQQAISRMLTGITKNSRYFLPICNELSVSPKWLMEGIGDTYSRDLKTNAVIRRVPLLTLKQVIDWPQNRDEITDDKIDAWWEVSSTNVGENGYAIKVRGDGMEGQGHRCISEGCILIVESTSEYESGDLVIAKLPTSSSACFKQIVDEAGATYLKSFNPNYPLFKFENGQVLGVVKQAVYEYY</sequence>
<comment type="caution">
    <text evidence="5">The sequence shown here is derived from an EMBL/GenBank/DDBJ whole genome shotgun (WGS) entry which is preliminary data.</text>
</comment>
<keyword evidence="6" id="KW-1185">Reference proteome</keyword>
<protein>
    <submittedName>
        <fullName evidence="5">Helix-turn-helix domain-containing protein</fullName>
    </submittedName>
</protein>
<gene>
    <name evidence="5" type="ORF">D5018_19285</name>
</gene>
<dbReference type="InterPro" id="IPR015927">
    <property type="entry name" value="Peptidase_S24_S26A/B/C"/>
</dbReference>
<dbReference type="SUPFAM" id="SSF47413">
    <property type="entry name" value="lambda repressor-like DNA-binding domains"/>
    <property type="match status" value="1"/>
</dbReference>
<dbReference type="PANTHER" id="PTHR40661">
    <property type="match status" value="1"/>
</dbReference>
<dbReference type="InterPro" id="IPR010982">
    <property type="entry name" value="Lambda_DNA-bd_dom_sf"/>
</dbReference>
<dbReference type="OrthoDB" id="9791537at2"/>
<dbReference type="Pfam" id="PF01381">
    <property type="entry name" value="HTH_3"/>
    <property type="match status" value="1"/>
</dbReference>
<dbReference type="Pfam" id="PF00717">
    <property type="entry name" value="Peptidase_S24"/>
    <property type="match status" value="1"/>
</dbReference>
<name>A0A3L8PRQ4_9GAMM</name>